<dbReference type="AlphaFoldDB" id="A0A9Q1FT40"/>
<dbReference type="Proteomes" id="UP001152622">
    <property type="component" value="Chromosome 4"/>
</dbReference>
<dbReference type="InterPro" id="IPR016024">
    <property type="entry name" value="ARM-type_fold"/>
</dbReference>
<evidence type="ECO:0000313" key="2">
    <source>
        <dbReference type="Proteomes" id="UP001152622"/>
    </source>
</evidence>
<dbReference type="GO" id="GO:0005929">
    <property type="term" value="C:cilium"/>
    <property type="evidence" value="ECO:0007669"/>
    <property type="project" value="TreeGrafter"/>
</dbReference>
<dbReference type="EMBL" id="JAINUF010000004">
    <property type="protein sequence ID" value="KAJ8365202.1"/>
    <property type="molecule type" value="Genomic_DNA"/>
</dbReference>
<comment type="caution">
    <text evidence="1">The sequence shown here is derived from an EMBL/GenBank/DDBJ whole genome shotgun (WGS) entry which is preliminary data.</text>
</comment>
<protein>
    <submittedName>
        <fullName evidence="1">Uncharacterized protein</fullName>
    </submittedName>
</protein>
<dbReference type="Gene3D" id="1.25.10.10">
    <property type="entry name" value="Leucine-rich Repeat Variant"/>
    <property type="match status" value="1"/>
</dbReference>
<evidence type="ECO:0000313" key="1">
    <source>
        <dbReference type="EMBL" id="KAJ8365202.1"/>
    </source>
</evidence>
<organism evidence="1 2">
    <name type="scientific">Synaphobranchus kaupii</name>
    <name type="common">Kaup's arrowtooth eel</name>
    <dbReference type="NCBI Taxonomy" id="118154"/>
    <lineage>
        <taxon>Eukaryota</taxon>
        <taxon>Metazoa</taxon>
        <taxon>Chordata</taxon>
        <taxon>Craniata</taxon>
        <taxon>Vertebrata</taxon>
        <taxon>Euteleostomi</taxon>
        <taxon>Actinopterygii</taxon>
        <taxon>Neopterygii</taxon>
        <taxon>Teleostei</taxon>
        <taxon>Anguilliformes</taxon>
        <taxon>Synaphobranchidae</taxon>
        <taxon>Synaphobranchus</taxon>
    </lineage>
</organism>
<dbReference type="GO" id="GO:0008017">
    <property type="term" value="F:microtubule binding"/>
    <property type="evidence" value="ECO:0007669"/>
    <property type="project" value="TreeGrafter"/>
</dbReference>
<dbReference type="InterPro" id="IPR011989">
    <property type="entry name" value="ARM-like"/>
</dbReference>
<proteinExistence type="predicted"/>
<dbReference type="PANTHER" id="PTHR21567">
    <property type="entry name" value="CLASP"/>
    <property type="match status" value="1"/>
</dbReference>
<dbReference type="GO" id="GO:0005881">
    <property type="term" value="C:cytoplasmic microtubule"/>
    <property type="evidence" value="ECO:0007669"/>
    <property type="project" value="TreeGrafter"/>
</dbReference>
<name>A0A9Q1FT40_SYNKA</name>
<keyword evidence="2" id="KW-1185">Reference proteome</keyword>
<reference evidence="1" key="1">
    <citation type="journal article" date="2023" name="Science">
        <title>Genome structures resolve the early diversification of teleost fishes.</title>
        <authorList>
            <person name="Parey E."/>
            <person name="Louis A."/>
            <person name="Montfort J."/>
            <person name="Bouchez O."/>
            <person name="Roques C."/>
            <person name="Iampietro C."/>
            <person name="Lluch J."/>
            <person name="Castinel A."/>
            <person name="Donnadieu C."/>
            <person name="Desvignes T."/>
            <person name="Floi Bucao C."/>
            <person name="Jouanno E."/>
            <person name="Wen M."/>
            <person name="Mejri S."/>
            <person name="Dirks R."/>
            <person name="Jansen H."/>
            <person name="Henkel C."/>
            <person name="Chen W.J."/>
            <person name="Zahm M."/>
            <person name="Cabau C."/>
            <person name="Klopp C."/>
            <person name="Thompson A.W."/>
            <person name="Robinson-Rechavi M."/>
            <person name="Braasch I."/>
            <person name="Lecointre G."/>
            <person name="Bobe J."/>
            <person name="Postlethwait J.H."/>
            <person name="Berthelot C."/>
            <person name="Roest Crollius H."/>
            <person name="Guiguen Y."/>
        </authorList>
    </citation>
    <scope>NUCLEOTIDE SEQUENCE</scope>
    <source>
        <strain evidence="1">WJC10195</strain>
    </source>
</reference>
<dbReference type="OrthoDB" id="5870094at2759"/>
<dbReference type="PANTHER" id="PTHR21567:SF87">
    <property type="entry name" value="CRESCERIN-LIKE PROTEIN CHE-12"/>
    <property type="match status" value="1"/>
</dbReference>
<gene>
    <name evidence="1" type="ORF">SKAU_G00140330</name>
</gene>
<dbReference type="GO" id="GO:0000226">
    <property type="term" value="P:microtubule cytoskeleton organization"/>
    <property type="evidence" value="ECO:0007669"/>
    <property type="project" value="TreeGrafter"/>
</dbReference>
<sequence length="116" mass="13686">MRCHWALPPSLRKRCFFPFAKPHSALDQTFKLLRSDNWENRMEGLNSIRRLAEFHPNVLTPKLHNICLVVVQEVQNVWSQVSCPAIPAYLSLFIQSGKLSQCLQKQSNRYQEQWYK</sequence>
<accession>A0A9Q1FT40</accession>
<dbReference type="SUPFAM" id="SSF48371">
    <property type="entry name" value="ARM repeat"/>
    <property type="match status" value="1"/>
</dbReference>